<feature type="signal peptide" evidence="1">
    <location>
        <begin position="1"/>
        <end position="18"/>
    </location>
</feature>
<name>A0A5J4IN36_9FLAO</name>
<keyword evidence="1" id="KW-0732">Signal</keyword>
<gene>
    <name evidence="3" type="ORF">ULMA_09130</name>
</gene>
<dbReference type="Pfam" id="PF19783">
    <property type="entry name" value="DUF6268"/>
    <property type="match status" value="1"/>
</dbReference>
<evidence type="ECO:0000259" key="2">
    <source>
        <dbReference type="Pfam" id="PF19783"/>
    </source>
</evidence>
<evidence type="ECO:0000313" key="3">
    <source>
        <dbReference type="EMBL" id="GER58805.1"/>
    </source>
</evidence>
<evidence type="ECO:0000313" key="4">
    <source>
        <dbReference type="Proteomes" id="UP000326509"/>
    </source>
</evidence>
<organism evidence="3 4">
    <name type="scientific">Patiriisocius marinus</name>
    <dbReference type="NCBI Taxonomy" id="1397112"/>
    <lineage>
        <taxon>Bacteria</taxon>
        <taxon>Pseudomonadati</taxon>
        <taxon>Bacteroidota</taxon>
        <taxon>Flavobacteriia</taxon>
        <taxon>Flavobacteriales</taxon>
        <taxon>Flavobacteriaceae</taxon>
        <taxon>Patiriisocius</taxon>
    </lineage>
</organism>
<comment type="caution">
    <text evidence="3">The sequence shown here is derived from an EMBL/GenBank/DDBJ whole genome shotgun (WGS) entry which is preliminary data.</text>
</comment>
<keyword evidence="4" id="KW-1185">Reference proteome</keyword>
<feature type="domain" description="DUF6268" evidence="2">
    <location>
        <begin position="107"/>
        <end position="232"/>
    </location>
</feature>
<proteinExistence type="predicted"/>
<dbReference type="Proteomes" id="UP000326509">
    <property type="component" value="Unassembled WGS sequence"/>
</dbReference>
<accession>A0A5J4IN36</accession>
<dbReference type="EMBL" id="BKCG01000001">
    <property type="protein sequence ID" value="GER58805.1"/>
    <property type="molecule type" value="Genomic_DNA"/>
</dbReference>
<protein>
    <recommendedName>
        <fullName evidence="2">DUF6268 domain-containing protein</fullName>
    </recommendedName>
</protein>
<dbReference type="AlphaFoldDB" id="A0A5J4IN36"/>
<dbReference type="OrthoDB" id="1488805at2"/>
<dbReference type="RefSeq" id="WP_151672858.1">
    <property type="nucleotide sequence ID" value="NZ_BKCG01000001.1"/>
</dbReference>
<reference evidence="3 4" key="1">
    <citation type="submission" date="2019-08" db="EMBL/GenBank/DDBJ databases">
        <title>Draft genome sequence of Ulvibacter marinus type strain NBRC 109484.</title>
        <authorList>
            <person name="Kawano K."/>
            <person name="Ushijima N."/>
            <person name="Kihara M."/>
            <person name="Itoh H."/>
        </authorList>
    </citation>
    <scope>NUCLEOTIDE SEQUENCE [LARGE SCALE GENOMIC DNA]</scope>
    <source>
        <strain evidence="3 4">NBRC 109484</strain>
    </source>
</reference>
<evidence type="ECO:0000256" key="1">
    <source>
        <dbReference type="SAM" id="SignalP"/>
    </source>
</evidence>
<feature type="chain" id="PRO_5023880401" description="DUF6268 domain-containing protein" evidence="1">
    <location>
        <begin position="19"/>
        <end position="317"/>
    </location>
</feature>
<dbReference type="InterPro" id="IPR046235">
    <property type="entry name" value="DUF6268"/>
</dbReference>
<sequence length="317" mass="35819">MKKALLVLLLLTPFYLIAQDYVDILKVGYSQNFDSKYESYSETTDIKSIDVDFTYPVVINKYNALITGFMYSRNNLELFPQLNQTQGPTSPFRYSDNISLHTTILKLGLATTFSDKWSGTFALLPKLASDYIDISNDDFYLGGVAILKYQKHERLKYRAGIFAIDQAYGWFTTPILGFYYISKNSKFEMDVSAPVSADINYTISPSVTLGFDYLGIGRSFDVHQENTPDYYVDYGALEFTCYVQYAFLENNVLLRAKAGYADFDAEAYADGDDVGFRVSAFNIGAGDRTQLNPELSSGFFGKIEAVYRFSFSANKDD</sequence>